<gene>
    <name evidence="11" type="ORF">N4R40_02715</name>
</gene>
<accession>A0ABT2P9L2</accession>
<dbReference type="Proteomes" id="UP001300496">
    <property type="component" value="Unassembled WGS sequence"/>
</dbReference>
<evidence type="ECO:0000256" key="8">
    <source>
        <dbReference type="ARBA" id="ARBA00023326"/>
    </source>
</evidence>
<evidence type="ECO:0000256" key="5">
    <source>
        <dbReference type="ARBA" id="ARBA00023277"/>
    </source>
</evidence>
<comment type="catalytic activity">
    <reaction evidence="1">
        <text>Hydrolysis of (1-&gt;3)-beta-D-glucosidic linkages in (1-&gt;3)-beta-D-glucans.</text>
        <dbReference type="EC" id="3.2.1.39"/>
    </reaction>
</comment>
<keyword evidence="6" id="KW-0326">Glycosidase</keyword>
<comment type="similarity">
    <text evidence="2">Belongs to the glycosyl hydrolase 81 family.</text>
</comment>
<organism evidence="11 12">
    <name type="scientific">Microbacterium memoriense</name>
    <dbReference type="NCBI Taxonomy" id="2978350"/>
    <lineage>
        <taxon>Bacteria</taxon>
        <taxon>Bacillati</taxon>
        <taxon>Actinomycetota</taxon>
        <taxon>Actinomycetes</taxon>
        <taxon>Micrococcales</taxon>
        <taxon>Microbacteriaceae</taxon>
        <taxon>Microbacterium</taxon>
    </lineage>
</organism>
<keyword evidence="9" id="KW-0732">Signal</keyword>
<sequence>MRRAGAVAVGLVLTLLVATACAPATPAPVATSRPESAGVRELPIEQISTAPVGRLADGLAPPTSRWFSSLVFSADPQPVYPYPLAFGPRADGFTLQLPPVATTATTIAAPLTGGLPVGLGATQFSVTAYDPVSVTLQYADAGGPLADVTIAEGAAAVAVRAARETTLEVGAPFDSVTESVWSATVAGQEYGIRSPDSSAEGSTITVPAGGWAQLYAVPDGGSVTAWATALGDPVTGVTVAHSIEGDSARTRLAYDGAGATVLVPFAGHDACAPDNELGTFTTPYGDTTPCVAEALEWTVPAIEAASGYDLDGIDDARRAALVDQLDVDIRAVSPAPADTYFGGKSLARTAAMLSLAASLGEDELADLAADTLTDQLEPWLDPQACRAQAERCFVYDDRLHLVVGKPAAFGAEDGNDHHFHYGYFLTAAAALASHRPDMTEQLSPVMGALVADIAAGTADGEVPPLRVFDPYRGHSWAAGLAPFSDGNNQESSSEAVAAWNGMAQWAEVTGDATLADDATWLLSAEADAATRLWLEPDNLPAGYAQSIVSLSWSDKRDYATWFSAEPSAILGIQLLPLGPVSLAYLAGDPERIAVNVADAGGATAFDGPLGDSVAQYAALSGPEGRAAAETWAASVPADDLDDGSSLSGVLAWLAAVDLREN</sequence>
<dbReference type="PANTHER" id="PTHR31983:SF0">
    <property type="entry name" value="GLUCAN ENDO-1,3-BETA-D-GLUCOSIDASE 2"/>
    <property type="match status" value="1"/>
</dbReference>
<evidence type="ECO:0000313" key="11">
    <source>
        <dbReference type="EMBL" id="MCT9001280.1"/>
    </source>
</evidence>
<evidence type="ECO:0000256" key="4">
    <source>
        <dbReference type="ARBA" id="ARBA00022801"/>
    </source>
</evidence>
<evidence type="ECO:0000313" key="12">
    <source>
        <dbReference type="Proteomes" id="UP001300496"/>
    </source>
</evidence>
<comment type="caution">
    <text evidence="11">The sequence shown here is derived from an EMBL/GenBank/DDBJ whole genome shotgun (WGS) entry which is preliminary data.</text>
</comment>
<dbReference type="InterPro" id="IPR040720">
    <property type="entry name" value="GH81_C"/>
</dbReference>
<evidence type="ECO:0000259" key="10">
    <source>
        <dbReference type="Pfam" id="PF17652"/>
    </source>
</evidence>
<reference evidence="11 12" key="1">
    <citation type="journal article" date="2024" name="Int. J. Syst. Evol. Microbiol.">
        <title>Microbacterium memoriense sp. nov., a member of the Actinomycetota from marine beach sediment of the north coast of Portugal.</title>
        <authorList>
            <person name="Santos J.D.N.D."/>
            <person name="Klimek D."/>
            <person name="Calusinska M."/>
            <person name="Lobo-da-Cunha A."/>
            <person name="Catita J."/>
            <person name="Goncalves H."/>
            <person name="Gonzalez I."/>
            <person name="Lage O.M."/>
        </authorList>
    </citation>
    <scope>NUCLEOTIDE SEQUENCE [LARGE SCALE GENOMIC DNA]</scope>
    <source>
        <strain evidence="11 12">PMIC_1C1B</strain>
    </source>
</reference>
<proteinExistence type="inferred from homology"/>
<dbReference type="InterPro" id="IPR005200">
    <property type="entry name" value="Endo-beta-glucanase"/>
</dbReference>
<dbReference type="Gene3D" id="2.70.98.30">
    <property type="entry name" value="Golgi alpha-mannosidase II, domain 4"/>
    <property type="match status" value="1"/>
</dbReference>
<dbReference type="EC" id="3.2.1.39" evidence="3"/>
<dbReference type="GO" id="GO:0016787">
    <property type="term" value="F:hydrolase activity"/>
    <property type="evidence" value="ECO:0007669"/>
    <property type="project" value="UniProtKB-KW"/>
</dbReference>
<keyword evidence="4 11" id="KW-0378">Hydrolase</keyword>
<dbReference type="RefSeq" id="WP_261605838.1">
    <property type="nucleotide sequence ID" value="NZ_JAODOR010000004.1"/>
</dbReference>
<evidence type="ECO:0000256" key="6">
    <source>
        <dbReference type="ARBA" id="ARBA00023295"/>
    </source>
</evidence>
<name>A0ABT2P9L2_9MICO</name>
<dbReference type="Pfam" id="PF17652">
    <property type="entry name" value="Glyco_hydro81C"/>
    <property type="match status" value="1"/>
</dbReference>
<evidence type="ECO:0000256" key="7">
    <source>
        <dbReference type="ARBA" id="ARBA00023316"/>
    </source>
</evidence>
<evidence type="ECO:0000256" key="1">
    <source>
        <dbReference type="ARBA" id="ARBA00000382"/>
    </source>
</evidence>
<keyword evidence="7" id="KW-0961">Cell wall biogenesis/degradation</keyword>
<keyword evidence="12" id="KW-1185">Reference proteome</keyword>
<dbReference type="PROSITE" id="PS52008">
    <property type="entry name" value="GH81"/>
    <property type="match status" value="1"/>
</dbReference>
<evidence type="ECO:0000256" key="2">
    <source>
        <dbReference type="ARBA" id="ARBA00010730"/>
    </source>
</evidence>
<feature type="chain" id="PRO_5046467809" description="glucan endo-1,3-beta-D-glucosidase" evidence="9">
    <location>
        <begin position="21"/>
        <end position="661"/>
    </location>
</feature>
<keyword evidence="8" id="KW-0624">Polysaccharide degradation</keyword>
<evidence type="ECO:0000256" key="3">
    <source>
        <dbReference type="ARBA" id="ARBA00012780"/>
    </source>
</evidence>
<dbReference type="PANTHER" id="PTHR31983">
    <property type="entry name" value="ENDO-1,3(4)-BETA-GLUCANASE 1"/>
    <property type="match status" value="1"/>
</dbReference>
<dbReference type="EMBL" id="JAODOR010000004">
    <property type="protein sequence ID" value="MCT9001280.1"/>
    <property type="molecule type" value="Genomic_DNA"/>
</dbReference>
<keyword evidence="5" id="KW-0119">Carbohydrate metabolism</keyword>
<feature type="domain" description="Glycosyl hydrolase family 81 C-terminal" evidence="10">
    <location>
        <begin position="322"/>
        <end position="582"/>
    </location>
</feature>
<evidence type="ECO:0000256" key="9">
    <source>
        <dbReference type="SAM" id="SignalP"/>
    </source>
</evidence>
<dbReference type="PROSITE" id="PS51257">
    <property type="entry name" value="PROKAR_LIPOPROTEIN"/>
    <property type="match status" value="1"/>
</dbReference>
<feature type="signal peptide" evidence="9">
    <location>
        <begin position="1"/>
        <end position="20"/>
    </location>
</feature>
<protein>
    <recommendedName>
        <fullName evidence="3">glucan endo-1,3-beta-D-glucosidase</fullName>
        <ecNumber evidence="3">3.2.1.39</ecNumber>
    </recommendedName>
</protein>